<evidence type="ECO:0000313" key="2">
    <source>
        <dbReference type="EMBL" id="KAK3382373.1"/>
    </source>
</evidence>
<dbReference type="Proteomes" id="UP001287356">
    <property type="component" value="Unassembled WGS sequence"/>
</dbReference>
<sequence>MAQWQGHEQAGIPEGELPSNLDLKDRLRFVLAAPAFLTSSCKARNPLSDGCDAADGGVSTTDNADLSGARTQPRHYGPERTSVARALGIGRSGLVPEVPVPVVQQIDRKTAIASSPRPIADTFVRAPAEGEDFVHVGRYGRRACPAVGDDQAGAGLTELRGLDLEAFTGTKDPVACPHLQGLDSQRHWSEGFGSGDLIQHSCEPSAAQQTDQLLILAIPTLTWEREKVSDITCDCEIFISHGRQKSHQSKIYYAAGLLPRPFVAKETDGLLVTPYKLRDNFNTANDDPAKGPNPIHPTHQQLPNSNKTPDDELEAATNRPEHALRTFPADLEPGTRVLGWQLQAASQRLGIFGLNALQLAAASVPLLDGA</sequence>
<protein>
    <submittedName>
        <fullName evidence="2">Uncharacterized protein</fullName>
    </submittedName>
</protein>
<dbReference type="EMBL" id="JAULSN010000001">
    <property type="protein sequence ID" value="KAK3382373.1"/>
    <property type="molecule type" value="Genomic_DNA"/>
</dbReference>
<dbReference type="AlphaFoldDB" id="A0AAE0TWS5"/>
<comment type="caution">
    <text evidence="2">The sequence shown here is derived from an EMBL/GenBank/DDBJ whole genome shotgun (WGS) entry which is preliminary data.</text>
</comment>
<feature type="region of interest" description="Disordered" evidence="1">
    <location>
        <begin position="282"/>
        <end position="316"/>
    </location>
</feature>
<name>A0AAE0TWS5_9PEZI</name>
<organism evidence="2 3">
    <name type="scientific">Lasiosphaeria ovina</name>
    <dbReference type="NCBI Taxonomy" id="92902"/>
    <lineage>
        <taxon>Eukaryota</taxon>
        <taxon>Fungi</taxon>
        <taxon>Dikarya</taxon>
        <taxon>Ascomycota</taxon>
        <taxon>Pezizomycotina</taxon>
        <taxon>Sordariomycetes</taxon>
        <taxon>Sordariomycetidae</taxon>
        <taxon>Sordariales</taxon>
        <taxon>Lasiosphaeriaceae</taxon>
        <taxon>Lasiosphaeria</taxon>
    </lineage>
</organism>
<proteinExistence type="predicted"/>
<evidence type="ECO:0000313" key="3">
    <source>
        <dbReference type="Proteomes" id="UP001287356"/>
    </source>
</evidence>
<gene>
    <name evidence="2" type="ORF">B0T24DRAFT_587134</name>
</gene>
<evidence type="ECO:0000256" key="1">
    <source>
        <dbReference type="SAM" id="MobiDB-lite"/>
    </source>
</evidence>
<feature type="compositionally biased region" description="Polar residues" evidence="1">
    <location>
        <begin position="298"/>
        <end position="307"/>
    </location>
</feature>
<keyword evidence="3" id="KW-1185">Reference proteome</keyword>
<accession>A0AAE0TWS5</accession>
<reference evidence="2" key="1">
    <citation type="journal article" date="2023" name="Mol. Phylogenet. Evol.">
        <title>Genome-scale phylogeny and comparative genomics of the fungal order Sordariales.</title>
        <authorList>
            <person name="Hensen N."/>
            <person name="Bonometti L."/>
            <person name="Westerberg I."/>
            <person name="Brannstrom I.O."/>
            <person name="Guillou S."/>
            <person name="Cros-Aarteil S."/>
            <person name="Calhoun S."/>
            <person name="Haridas S."/>
            <person name="Kuo A."/>
            <person name="Mondo S."/>
            <person name="Pangilinan J."/>
            <person name="Riley R."/>
            <person name="LaButti K."/>
            <person name="Andreopoulos B."/>
            <person name="Lipzen A."/>
            <person name="Chen C."/>
            <person name="Yan M."/>
            <person name="Daum C."/>
            <person name="Ng V."/>
            <person name="Clum A."/>
            <person name="Steindorff A."/>
            <person name="Ohm R.A."/>
            <person name="Martin F."/>
            <person name="Silar P."/>
            <person name="Natvig D.O."/>
            <person name="Lalanne C."/>
            <person name="Gautier V."/>
            <person name="Ament-Velasquez S.L."/>
            <person name="Kruys A."/>
            <person name="Hutchinson M.I."/>
            <person name="Powell A.J."/>
            <person name="Barry K."/>
            <person name="Miller A.N."/>
            <person name="Grigoriev I.V."/>
            <person name="Debuchy R."/>
            <person name="Gladieux P."/>
            <person name="Hiltunen Thoren M."/>
            <person name="Johannesson H."/>
        </authorList>
    </citation>
    <scope>NUCLEOTIDE SEQUENCE</scope>
    <source>
        <strain evidence="2">CBS 958.72</strain>
    </source>
</reference>
<reference evidence="2" key="2">
    <citation type="submission" date="2023-06" db="EMBL/GenBank/DDBJ databases">
        <authorList>
            <consortium name="Lawrence Berkeley National Laboratory"/>
            <person name="Haridas S."/>
            <person name="Hensen N."/>
            <person name="Bonometti L."/>
            <person name="Westerberg I."/>
            <person name="Brannstrom I.O."/>
            <person name="Guillou S."/>
            <person name="Cros-Aarteil S."/>
            <person name="Calhoun S."/>
            <person name="Kuo A."/>
            <person name="Mondo S."/>
            <person name="Pangilinan J."/>
            <person name="Riley R."/>
            <person name="Labutti K."/>
            <person name="Andreopoulos B."/>
            <person name="Lipzen A."/>
            <person name="Chen C."/>
            <person name="Yanf M."/>
            <person name="Daum C."/>
            <person name="Ng V."/>
            <person name="Clum A."/>
            <person name="Steindorff A."/>
            <person name="Ohm R."/>
            <person name="Martin F."/>
            <person name="Silar P."/>
            <person name="Natvig D."/>
            <person name="Lalanne C."/>
            <person name="Gautier V."/>
            <person name="Ament-Velasquez S.L."/>
            <person name="Kruys A."/>
            <person name="Hutchinson M.I."/>
            <person name="Powell A.J."/>
            <person name="Barry K."/>
            <person name="Miller A.N."/>
            <person name="Grigoriev I.V."/>
            <person name="Debuchy R."/>
            <person name="Gladieux P."/>
            <person name="Thoren M.H."/>
            <person name="Johannesson H."/>
        </authorList>
    </citation>
    <scope>NUCLEOTIDE SEQUENCE</scope>
    <source>
        <strain evidence="2">CBS 958.72</strain>
    </source>
</reference>